<organism evidence="1 2">
    <name type="scientific">Tritrichomonas musculus</name>
    <dbReference type="NCBI Taxonomy" id="1915356"/>
    <lineage>
        <taxon>Eukaryota</taxon>
        <taxon>Metamonada</taxon>
        <taxon>Parabasalia</taxon>
        <taxon>Tritrichomonadida</taxon>
        <taxon>Tritrichomonadidae</taxon>
        <taxon>Tritrichomonas</taxon>
    </lineage>
</organism>
<gene>
    <name evidence="1" type="ORF">M9Y10_014804</name>
</gene>
<accession>A0ABR2L0P8</accession>
<protein>
    <submittedName>
        <fullName evidence="1">Uncharacterized protein</fullName>
    </submittedName>
</protein>
<keyword evidence="2" id="KW-1185">Reference proteome</keyword>
<reference evidence="1 2" key="1">
    <citation type="submission" date="2024-04" db="EMBL/GenBank/DDBJ databases">
        <title>Tritrichomonas musculus Genome.</title>
        <authorList>
            <person name="Alves-Ferreira E."/>
            <person name="Grigg M."/>
            <person name="Lorenzi H."/>
            <person name="Galac M."/>
        </authorList>
    </citation>
    <scope>NUCLEOTIDE SEQUENCE [LARGE SCALE GENOMIC DNA]</scope>
    <source>
        <strain evidence="1 2">EAF2021</strain>
    </source>
</reference>
<dbReference type="SMART" id="SM00261">
    <property type="entry name" value="FU"/>
    <property type="match status" value="1"/>
</dbReference>
<dbReference type="SUPFAM" id="SSF57184">
    <property type="entry name" value="Growth factor receptor domain"/>
    <property type="match status" value="1"/>
</dbReference>
<comment type="caution">
    <text evidence="1">The sequence shown here is derived from an EMBL/GenBank/DDBJ whole genome shotgun (WGS) entry which is preliminary data.</text>
</comment>
<dbReference type="Gene3D" id="2.10.220.10">
    <property type="entry name" value="Hormone Receptor, Insulin-like Growth Factor Receptor 1, Chain A, domain 2"/>
    <property type="match status" value="1"/>
</dbReference>
<proteinExistence type="predicted"/>
<dbReference type="EMBL" id="JAPFFF010000002">
    <property type="protein sequence ID" value="KAK8896878.1"/>
    <property type="molecule type" value="Genomic_DNA"/>
</dbReference>
<dbReference type="InterPro" id="IPR009030">
    <property type="entry name" value="Growth_fac_rcpt_cys_sf"/>
</dbReference>
<evidence type="ECO:0000313" key="2">
    <source>
        <dbReference type="Proteomes" id="UP001470230"/>
    </source>
</evidence>
<dbReference type="Proteomes" id="UP001470230">
    <property type="component" value="Unassembled WGS sequence"/>
</dbReference>
<evidence type="ECO:0000313" key="1">
    <source>
        <dbReference type="EMBL" id="KAK8896878.1"/>
    </source>
</evidence>
<name>A0ABR2L0P8_9EUKA</name>
<sequence>MTLDSGEMVVGAKEGDGYIQIDQIYECPPNCTVCSGYQQCTNCEIPFHLHDGLCIPTCPEKTIDRYTYCEKCDSICADCLNEATNCTDCYDGSFFY</sequence>
<dbReference type="InterPro" id="IPR006212">
    <property type="entry name" value="Furin_repeat"/>
</dbReference>